<dbReference type="EMBL" id="CAHR02000074">
    <property type="protein sequence ID" value="CCG82210.1"/>
    <property type="molecule type" value="Genomic_DNA"/>
</dbReference>
<evidence type="ECO:0000256" key="12">
    <source>
        <dbReference type="HAMAP-Rule" id="MF_03209"/>
    </source>
</evidence>
<evidence type="ECO:0000256" key="13">
    <source>
        <dbReference type="SAM" id="MobiDB-lite"/>
    </source>
</evidence>
<evidence type="ECO:0000256" key="4">
    <source>
        <dbReference type="ARBA" id="ARBA00022837"/>
    </source>
</evidence>
<dbReference type="PANTHER" id="PTHR10067">
    <property type="entry name" value="PHOSPHATIDYLSERINE DECARBOXYLASE"/>
    <property type="match status" value="1"/>
</dbReference>
<organism evidence="16 17">
    <name type="scientific">Taphrina deformans (strain PYCC 5710 / ATCC 11124 / CBS 356.35 / IMI 108563 / JCM 9778 / NBRC 8474)</name>
    <name type="common">Peach leaf curl fungus</name>
    <name type="synonym">Lalaria deformans</name>
    <dbReference type="NCBI Taxonomy" id="1097556"/>
    <lineage>
        <taxon>Eukaryota</taxon>
        <taxon>Fungi</taxon>
        <taxon>Dikarya</taxon>
        <taxon>Ascomycota</taxon>
        <taxon>Taphrinomycotina</taxon>
        <taxon>Taphrinomycetes</taxon>
        <taxon>Taphrinales</taxon>
        <taxon>Taphrinaceae</taxon>
        <taxon>Taphrina</taxon>
    </lineage>
</organism>
<dbReference type="VEuPathDB" id="FungiDB:TAPDE_002207"/>
<comment type="PTM">
    <text evidence="12">Is synthesized initially as an inactive proenzyme. Formation of the active enzyme involves a self-maturation process in which the active site pyruvoyl group is generated from an internal serine residue via an autocatalytic post-translational modification. Two non-identical subunits are generated from the proenzyme in this reaction, and the pyruvate is formed at the N-terminus of the alpha chain, which is derived from the carboxyl end of the proenzyme. The autoendoproteolytic cleavage occurs by a canonical serine protease mechanism, in which the side chain hydroxyl group of the serine supplies its oxygen atom to form the C-terminus of the beta chain, while the remainder of the serine residue undergoes an oxidative deamination to produce ammonia and the pyruvoyl prosthetic group on the alpha chain. During this reaction, the Ser that is part of the protease active site of the proenzyme becomes the pyruvoyl prosthetic group, which constitutes an essential element of the active site of the mature decarboxylase.</text>
</comment>
<keyword evidence="11 12" id="KW-0670">Pyruvate</keyword>
<dbReference type="Proteomes" id="UP000013776">
    <property type="component" value="Unassembled WGS sequence"/>
</dbReference>
<keyword evidence="3 12" id="KW-0210">Decarboxylase</keyword>
<dbReference type="GO" id="GO:0005795">
    <property type="term" value="C:Golgi stack"/>
    <property type="evidence" value="ECO:0007669"/>
    <property type="project" value="UniProtKB-UniRule"/>
</dbReference>
<keyword evidence="4" id="KW-0106">Calcium</keyword>
<proteinExistence type="inferred from homology"/>
<comment type="similarity">
    <text evidence="12">Belongs to the phosphatidylserine decarboxylase family. PSD-B subfamily. Eukaryotic type II sub-subfamily.</text>
</comment>
<dbReference type="GO" id="GO:0006646">
    <property type="term" value="P:phosphatidylethanolamine biosynthetic process"/>
    <property type="evidence" value="ECO:0007669"/>
    <property type="project" value="UniProtKB-UniRule"/>
</dbReference>
<keyword evidence="12" id="KW-0333">Golgi apparatus</keyword>
<protein>
    <recommendedName>
        <fullName evidence="12">Phosphatidylserine decarboxylase proenzyme 2</fullName>
        <ecNumber evidence="12">4.1.1.65</ecNumber>
    </recommendedName>
    <component>
        <recommendedName>
            <fullName evidence="12">Phosphatidylserine decarboxylase 2 beta chain</fullName>
        </recommendedName>
    </component>
    <component>
        <recommendedName>
            <fullName evidence="12">Phosphatidylserine decarboxylase 2 alpha chain</fullName>
        </recommendedName>
    </component>
</protein>
<keyword evidence="6 12" id="KW-0472">Membrane</keyword>
<feature type="site" description="Cleavage (non-hydrolytic); by autocatalysis" evidence="12">
    <location>
        <begin position="996"/>
        <end position="997"/>
    </location>
</feature>
<reference evidence="16 17" key="1">
    <citation type="journal article" date="2013" name="MBio">
        <title>Genome sequencing of the plant pathogen Taphrina deformans, the causal agent of peach leaf curl.</title>
        <authorList>
            <person name="Cisse O.H."/>
            <person name="Almeida J.M.G.C.F."/>
            <person name="Fonseca A."/>
            <person name="Kumar A.A."/>
            <person name="Salojaervi J."/>
            <person name="Overmyer K."/>
            <person name="Hauser P.M."/>
            <person name="Pagni M."/>
        </authorList>
    </citation>
    <scope>NUCLEOTIDE SEQUENCE [LARGE SCALE GENOMIC DNA]</scope>
    <source>
        <strain evidence="17">PYCC 5710 / ATCC 11124 / CBS 356.35 / IMI 108563 / JCM 9778 / NBRC 8474</strain>
    </source>
</reference>
<dbReference type="Pfam" id="PF02666">
    <property type="entry name" value="PS_Dcarbxylase"/>
    <property type="match status" value="1"/>
</dbReference>
<feature type="region of interest" description="Disordered" evidence="13">
    <location>
        <begin position="193"/>
        <end position="241"/>
    </location>
</feature>
<evidence type="ECO:0000313" key="17">
    <source>
        <dbReference type="Proteomes" id="UP000013776"/>
    </source>
</evidence>
<dbReference type="UniPathway" id="UPA00558">
    <property type="reaction ID" value="UER00616"/>
</dbReference>
<keyword evidence="2 12" id="KW-0444">Lipid biosynthesis</keyword>
<dbReference type="InterPro" id="IPR002048">
    <property type="entry name" value="EF_hand_dom"/>
</dbReference>
<dbReference type="GO" id="GO:0004609">
    <property type="term" value="F:phosphatidylserine decarboxylase activity"/>
    <property type="evidence" value="ECO:0007669"/>
    <property type="project" value="UniProtKB-UniRule"/>
</dbReference>
<evidence type="ECO:0000256" key="3">
    <source>
        <dbReference type="ARBA" id="ARBA00022793"/>
    </source>
</evidence>
<dbReference type="HAMAP" id="MF_00663">
    <property type="entry name" value="PS_decarb_PSD_B_type2"/>
    <property type="match status" value="1"/>
</dbReference>
<name>R4X960_TAPDE</name>
<dbReference type="SUPFAM" id="SSF49562">
    <property type="entry name" value="C2 domain (Calcium/lipid-binding domain, CaLB)"/>
    <property type="match status" value="2"/>
</dbReference>
<evidence type="ECO:0000313" key="16">
    <source>
        <dbReference type="EMBL" id="CCG82210.1"/>
    </source>
</evidence>
<dbReference type="InterPro" id="IPR000008">
    <property type="entry name" value="C2_dom"/>
</dbReference>
<dbReference type="NCBIfam" id="TIGR00163">
    <property type="entry name" value="PS_decarb"/>
    <property type="match status" value="1"/>
</dbReference>
<dbReference type="OrthoDB" id="67700at2759"/>
<dbReference type="GO" id="GO:0010008">
    <property type="term" value="C:endosome membrane"/>
    <property type="evidence" value="ECO:0007669"/>
    <property type="project" value="UniProtKB-SubCell"/>
</dbReference>
<feature type="active site" description="Schiff-base intermediate with substrate; via pyruvic acid; for decarboxylase activity" evidence="12">
    <location>
        <position position="997"/>
    </location>
</feature>
<feature type="compositionally biased region" description="Polar residues" evidence="13">
    <location>
        <begin position="579"/>
        <end position="608"/>
    </location>
</feature>
<evidence type="ECO:0000256" key="2">
    <source>
        <dbReference type="ARBA" id="ARBA00022516"/>
    </source>
</evidence>
<feature type="region of interest" description="Disordered" evidence="13">
    <location>
        <begin position="1031"/>
        <end position="1086"/>
    </location>
</feature>
<dbReference type="GO" id="GO:0005509">
    <property type="term" value="F:calcium ion binding"/>
    <property type="evidence" value="ECO:0007669"/>
    <property type="project" value="InterPro"/>
</dbReference>
<comment type="domain">
    <text evidence="12">The C2 domains have an essential, but non-catalytic function. They may facilitate interactions with other proteins and are required for lipid transport function.</text>
</comment>
<keyword evidence="8 12" id="KW-0594">Phospholipid biosynthesis</keyword>
<comment type="subunit">
    <text evidence="12">Heterodimer of a large membrane-associated beta subunit and a small pyruvoyl-containing alpha subunit. Interacts with pstB2. This interaction may be a means to structurally tether the donor membrane (ER) harboring PstB2 to acceptor membranes (Golgi/endosomes) harboring PSD2 during PtdSer transport to the site of PtdEtn synthesis.</text>
</comment>
<feature type="region of interest" description="Disordered" evidence="13">
    <location>
        <begin position="395"/>
        <end position="422"/>
    </location>
</feature>
<comment type="cofactor">
    <cofactor evidence="12">
        <name>pyruvate</name>
        <dbReference type="ChEBI" id="CHEBI:15361"/>
    </cofactor>
    <text evidence="12">Binds 1 pyruvoyl group covalently per subunit.</text>
</comment>
<sequence>MCLPCADIQARDLTAKDRTGKSDPYLILRLHDSKYTTKVVSADLNPVWNELYSQPLNTTADSYRLEAVCWDHDKFSKKDYMGEFSVNLKKHFQIHPASERSAVSRWFKLTSFRHGRKSSIVSGAVELRLWLEVPGKPNATELDLQAAWAEFTNELETHDDAMLALASPERPVGMQMAEEDYMSSDDLAHIATSNTADEDESSAESVVAGDSDLDDPSESDGLPNTNETRTGTKEKLTRRERKKLRKLQKRKPFHFKTSTAHDVLGVVFLEIDSAADLPRERNMTKTGFDMDPFVITSFSKKTFRTRVVRHSLNPEFHDKLLLQVHRHEDQYKLKFTIVDRDKISGNDYVGDCDLSIQELIKFGPQAGTNGLYALAAAPPTETSAPVSRRKLLGLRRLTRQNTGTSTKSTQSTTTSGKPTDIDMDQISRDLEKVETDSSGPSSPAEVLDSIRLFTLPINLARKEFWGDKFRPTLQVKAKFVPYPALRQQFWRVILRHYDVDETGTITRVELTTMLDSLGASLRESTIDSFFTRFPSRPGTNSPGPEIDVDGNATTDIDSSLTIDECVVCLEELLRRINSRAEQPTPDSRTTLKQAATSKVMNSPTQPSVGASRLFSSQSSTTAGSSEAKVAVPENVDNRTSLGRYGEDVEEPDNQREYLITISQCPLCQKSNMDKRSAVDIVTHLATCASQDWRKVDHLVMGDFVTPSQAQRKWYTKIISKVGYGGYKLGANSANILVQDRKTGQVQEERMSVYVRLGIRLLYKGIKSSRMETGRIKKMLKSMSIKQGRKYDSPLSAKDIRSFIAFHQLNMNEVLHPVDSFKNFNEFFYRELKPGSRPCAQPEDPRYAVSPADCRSVVFNSITDATEIWIKGQNFSLSRLFGSAYPEQVSRFENGALGIFRLAPQDYHRFHIPVDGILGTPKVIEGQYYTVNPMAIRSSLDVYGENVRVLVPIESDAFGHVMMVCVGAMMVGSTVITAQAGSRVSRTDELGYFKFGGSTILVIFEPGRFVFDEDLRQNAKLSIETLLCVGSSVGHPPGTPDAPNESGEPTSREDEEEASRRIAGQEAHPGQSETTRTREMFSTHNAM</sequence>
<dbReference type="AlphaFoldDB" id="R4X960"/>
<dbReference type="GO" id="GO:0016540">
    <property type="term" value="P:protein autoprocessing"/>
    <property type="evidence" value="ECO:0007669"/>
    <property type="project" value="UniProtKB-UniRule"/>
</dbReference>
<evidence type="ECO:0000256" key="7">
    <source>
        <dbReference type="ARBA" id="ARBA00023145"/>
    </source>
</evidence>
<evidence type="ECO:0000259" key="15">
    <source>
        <dbReference type="PROSITE" id="PS50222"/>
    </source>
</evidence>
<accession>R4X960</accession>
<dbReference type="InterPro" id="IPR033177">
    <property type="entry name" value="PSD-B"/>
</dbReference>
<dbReference type="STRING" id="1097556.R4X960"/>
<evidence type="ECO:0000256" key="9">
    <source>
        <dbReference type="ARBA" id="ARBA00023239"/>
    </source>
</evidence>
<feature type="region of interest" description="Disordered" evidence="13">
    <location>
        <begin position="532"/>
        <end position="554"/>
    </location>
</feature>
<keyword evidence="5 12" id="KW-0443">Lipid metabolism</keyword>
<comment type="caution">
    <text evidence="16">The sequence shown here is derived from an EMBL/GenBank/DDBJ whole genome shotgun (WGS) entry which is preliminary data.</text>
</comment>
<dbReference type="InterPro" id="IPR003817">
    <property type="entry name" value="PS_Dcarbxylase"/>
</dbReference>
<feature type="compositionally biased region" description="Low complexity" evidence="13">
    <location>
        <begin position="402"/>
        <end position="418"/>
    </location>
</feature>
<dbReference type="Pfam" id="PF00168">
    <property type="entry name" value="C2"/>
    <property type="match status" value="2"/>
</dbReference>
<feature type="domain" description="C2" evidence="14">
    <location>
        <begin position="1"/>
        <end position="107"/>
    </location>
</feature>
<dbReference type="PROSITE" id="PS00018">
    <property type="entry name" value="EF_HAND_1"/>
    <property type="match status" value="1"/>
</dbReference>
<comment type="function">
    <text evidence="12">Catalyzes the formation of phosphatidylethanolamine (PtdEtn) from phosphatidylserine (PtdSer). Plays a central role in phospholipid metabolism and in the interorganelle trafficking of phosphatidylserine.</text>
</comment>
<dbReference type="InterPro" id="IPR035892">
    <property type="entry name" value="C2_domain_sf"/>
</dbReference>
<dbReference type="InterPro" id="IPR011992">
    <property type="entry name" value="EF-hand-dom_pair"/>
</dbReference>
<feature type="active site" description="Charge relay system; for autoendoproteolytic cleavage activity" evidence="12">
    <location>
        <position position="910"/>
    </location>
</feature>
<dbReference type="SMART" id="SM00239">
    <property type="entry name" value="C2"/>
    <property type="match status" value="2"/>
</dbReference>
<feature type="chain" id="PRO_5023520622" description="Phosphatidylserine decarboxylase 2 beta chain" evidence="12">
    <location>
        <begin position="1"/>
        <end position="996"/>
    </location>
</feature>
<evidence type="ECO:0000259" key="14">
    <source>
        <dbReference type="PROSITE" id="PS50004"/>
    </source>
</evidence>
<feature type="active site" description="Charge relay system; for autoendoproteolytic cleavage activity" evidence="12">
    <location>
        <position position="852"/>
    </location>
</feature>
<feature type="compositionally biased region" description="Low complexity" evidence="13">
    <location>
        <begin position="615"/>
        <end position="625"/>
    </location>
</feature>
<dbReference type="eggNOG" id="KOG2419">
    <property type="taxonomic scope" value="Eukaryota"/>
</dbReference>
<gene>
    <name evidence="12" type="primary">PSD2</name>
    <name evidence="16" type="ORF">TAPDE_002207</name>
</gene>
<evidence type="ECO:0000256" key="8">
    <source>
        <dbReference type="ARBA" id="ARBA00023209"/>
    </source>
</evidence>
<dbReference type="Gene3D" id="2.60.40.150">
    <property type="entry name" value="C2 domain"/>
    <property type="match status" value="2"/>
</dbReference>
<feature type="active site" description="Charge relay system; for autoendoproteolytic cleavage activity" evidence="12">
    <location>
        <position position="997"/>
    </location>
</feature>
<comment type="pathway">
    <text evidence="12">Phospholipid metabolism; phosphatidylethanolamine biosynthesis; phosphatidylethanolamine from CDP-diacylglycerol: step 2/2.</text>
</comment>
<evidence type="ECO:0000256" key="1">
    <source>
        <dbReference type="ARBA" id="ARBA00005189"/>
    </source>
</evidence>
<evidence type="ECO:0000256" key="11">
    <source>
        <dbReference type="ARBA" id="ARBA00023317"/>
    </source>
</evidence>
<feature type="modified residue" description="Pyruvic acid (Ser); by autocatalysis" evidence="12">
    <location>
        <position position="997"/>
    </location>
</feature>
<dbReference type="InterPro" id="IPR018247">
    <property type="entry name" value="EF_Hand_1_Ca_BS"/>
</dbReference>
<dbReference type="InterPro" id="IPR033179">
    <property type="entry name" value="PSD_type2_pro"/>
</dbReference>
<comment type="subcellular location">
    <subcellularLocation>
        <location evidence="12">Golgi apparatus membrane</location>
        <topology evidence="12">Peripheral membrane protein</topology>
        <orientation evidence="12">Cytoplasmic side</orientation>
    </subcellularLocation>
    <subcellularLocation>
        <location evidence="12">Endosome membrane</location>
        <topology evidence="12">Peripheral membrane protein</topology>
        <orientation evidence="12">Cytoplasmic side</orientation>
    </subcellularLocation>
</comment>
<evidence type="ECO:0000256" key="10">
    <source>
        <dbReference type="ARBA" id="ARBA00023264"/>
    </source>
</evidence>
<feature type="domain" description="C2" evidence="14">
    <location>
        <begin position="247"/>
        <end position="369"/>
    </location>
</feature>
<dbReference type="GO" id="GO:0000139">
    <property type="term" value="C:Golgi membrane"/>
    <property type="evidence" value="ECO:0007669"/>
    <property type="project" value="UniProtKB-SubCell"/>
</dbReference>
<dbReference type="EC" id="4.1.1.65" evidence="12"/>
<dbReference type="PROSITE" id="PS50222">
    <property type="entry name" value="EF_HAND_2"/>
    <property type="match status" value="1"/>
</dbReference>
<dbReference type="SUPFAM" id="SSF47473">
    <property type="entry name" value="EF-hand"/>
    <property type="match status" value="1"/>
</dbReference>
<evidence type="ECO:0000256" key="6">
    <source>
        <dbReference type="ARBA" id="ARBA00023136"/>
    </source>
</evidence>
<dbReference type="PROSITE" id="PS50004">
    <property type="entry name" value="C2"/>
    <property type="match status" value="2"/>
</dbReference>
<keyword evidence="10 12" id="KW-1208">Phospholipid metabolism</keyword>
<feature type="chain" id="PRO_5023520623" description="Phosphatidylserine decarboxylase 2 alpha chain" evidence="12">
    <location>
        <begin position="997"/>
        <end position="1086"/>
    </location>
</feature>
<comment type="catalytic activity">
    <reaction evidence="12">
        <text>a 1,2-diacyl-sn-glycero-3-phospho-L-serine + H(+) = a 1,2-diacyl-sn-glycero-3-phosphoethanolamine + CO2</text>
        <dbReference type="Rhea" id="RHEA:20828"/>
        <dbReference type="ChEBI" id="CHEBI:15378"/>
        <dbReference type="ChEBI" id="CHEBI:16526"/>
        <dbReference type="ChEBI" id="CHEBI:57262"/>
        <dbReference type="ChEBI" id="CHEBI:64612"/>
        <dbReference type="EC" id="4.1.1.65"/>
    </reaction>
</comment>
<evidence type="ECO:0000256" key="5">
    <source>
        <dbReference type="ARBA" id="ARBA00023098"/>
    </source>
</evidence>
<feature type="domain" description="EF-hand" evidence="15">
    <location>
        <begin position="485"/>
        <end position="520"/>
    </location>
</feature>
<keyword evidence="7 12" id="KW-0865">Zymogen</keyword>
<dbReference type="PANTHER" id="PTHR10067:SF17">
    <property type="entry name" value="PHOSPHATIDYLSERINE DECARBOXYLASE PROENZYME 2"/>
    <property type="match status" value="1"/>
</dbReference>
<dbReference type="Gene3D" id="1.10.238.10">
    <property type="entry name" value="EF-hand"/>
    <property type="match status" value="1"/>
</dbReference>
<keyword evidence="9 12" id="KW-0456">Lyase</keyword>
<dbReference type="eggNOG" id="KOG0696">
    <property type="taxonomic scope" value="Eukaryota"/>
</dbReference>
<comment type="pathway">
    <text evidence="1">Lipid metabolism.</text>
</comment>
<feature type="region of interest" description="Disordered" evidence="13">
    <location>
        <begin position="579"/>
        <end position="649"/>
    </location>
</feature>
<keyword evidence="12" id="KW-0967">Endosome</keyword>
<keyword evidence="17" id="KW-1185">Reference proteome</keyword>